<dbReference type="EMBL" id="QAOQ01000005">
    <property type="protein sequence ID" value="PTQ95640.1"/>
    <property type="molecule type" value="Genomic_DNA"/>
</dbReference>
<feature type="transmembrane region" description="Helical" evidence="8">
    <location>
        <begin position="152"/>
        <end position="178"/>
    </location>
</feature>
<keyword evidence="5 8" id="KW-0812">Transmembrane</keyword>
<dbReference type="InterPro" id="IPR038731">
    <property type="entry name" value="RgtA/B/C-like"/>
</dbReference>
<feature type="transmembrane region" description="Helical" evidence="8">
    <location>
        <begin position="190"/>
        <end position="207"/>
    </location>
</feature>
<dbReference type="AlphaFoldDB" id="A0A2T5J855"/>
<feature type="transmembrane region" description="Helical" evidence="8">
    <location>
        <begin position="16"/>
        <end position="34"/>
    </location>
</feature>
<keyword evidence="6 8" id="KW-1133">Transmembrane helix</keyword>
<keyword evidence="4 10" id="KW-0808">Transferase</keyword>
<dbReference type="PANTHER" id="PTHR33908:SF11">
    <property type="entry name" value="MEMBRANE PROTEIN"/>
    <property type="match status" value="1"/>
</dbReference>
<feature type="transmembrane region" description="Helical" evidence="8">
    <location>
        <begin position="322"/>
        <end position="344"/>
    </location>
</feature>
<feature type="transmembrane region" description="Helical" evidence="8">
    <location>
        <begin position="235"/>
        <end position="257"/>
    </location>
</feature>
<gene>
    <name evidence="10" type="ORF">C8P68_105145</name>
</gene>
<dbReference type="GO" id="GO:0016763">
    <property type="term" value="F:pentosyltransferase activity"/>
    <property type="evidence" value="ECO:0007669"/>
    <property type="project" value="TreeGrafter"/>
</dbReference>
<evidence type="ECO:0000256" key="2">
    <source>
        <dbReference type="ARBA" id="ARBA00022475"/>
    </source>
</evidence>
<feature type="transmembrane region" description="Helical" evidence="8">
    <location>
        <begin position="106"/>
        <end position="123"/>
    </location>
</feature>
<keyword evidence="11" id="KW-1185">Reference proteome</keyword>
<dbReference type="Proteomes" id="UP000244168">
    <property type="component" value="Unassembled WGS sequence"/>
</dbReference>
<evidence type="ECO:0000313" key="11">
    <source>
        <dbReference type="Proteomes" id="UP000244168"/>
    </source>
</evidence>
<dbReference type="GO" id="GO:0009103">
    <property type="term" value="P:lipopolysaccharide biosynthetic process"/>
    <property type="evidence" value="ECO:0007669"/>
    <property type="project" value="UniProtKB-ARBA"/>
</dbReference>
<keyword evidence="3" id="KW-0328">Glycosyltransferase</keyword>
<feature type="transmembrane region" description="Helical" evidence="8">
    <location>
        <begin position="291"/>
        <end position="310"/>
    </location>
</feature>
<dbReference type="Pfam" id="PF13231">
    <property type="entry name" value="PMT_2"/>
    <property type="match status" value="1"/>
</dbReference>
<evidence type="ECO:0000256" key="7">
    <source>
        <dbReference type="ARBA" id="ARBA00023136"/>
    </source>
</evidence>
<evidence type="ECO:0000313" key="10">
    <source>
        <dbReference type="EMBL" id="PTQ95640.1"/>
    </source>
</evidence>
<evidence type="ECO:0000256" key="1">
    <source>
        <dbReference type="ARBA" id="ARBA00004651"/>
    </source>
</evidence>
<feature type="domain" description="Glycosyltransferase RgtA/B/C/D-like" evidence="9">
    <location>
        <begin position="56"/>
        <end position="207"/>
    </location>
</feature>
<proteinExistence type="predicted"/>
<dbReference type="GO" id="GO:0005886">
    <property type="term" value="C:plasma membrane"/>
    <property type="evidence" value="ECO:0007669"/>
    <property type="project" value="UniProtKB-SubCell"/>
</dbReference>
<evidence type="ECO:0000256" key="6">
    <source>
        <dbReference type="ARBA" id="ARBA00022989"/>
    </source>
</evidence>
<dbReference type="PANTHER" id="PTHR33908">
    <property type="entry name" value="MANNOSYLTRANSFERASE YKCB-RELATED"/>
    <property type="match status" value="1"/>
</dbReference>
<comment type="caution">
    <text evidence="10">The sequence shown here is derived from an EMBL/GenBank/DDBJ whole genome shotgun (WGS) entry which is preliminary data.</text>
</comment>
<feature type="transmembrane region" description="Helical" evidence="8">
    <location>
        <begin position="264"/>
        <end position="285"/>
    </location>
</feature>
<sequence>MQDIALNNHKASDKPIWYFLLLWTILNIIQAATLEVHPDEAYYWLYSRFMDWGYFDHPPMVAIFIRVGDAIMHNELGLRLVTVLVSPLSIWLLWQTLKPYAVSAKWFILVVSGLVILHMYGFTTTPDAPLFFFTALFYYIYQRYVEHDKMKWALLLALIIAGLLYSKYHGILLIGFTVLSNIKLLKRPSFWLIVVLSAVLFMPHVWWQMQHQYPSLRYHLYERSSSGYDVSRTLLYLPGQFVMAGPLIGWFLFGFTVTTKIKDAFIRCLMVNFIGTIAFFMLSTIKDDVQSHWTLIGFAPLILLVMIRFSQTQYQPRWLMRLAVVNAALIVLLRIGLMVGVPFIKQSSRFQSYYGYKQWAQQVKQRVGNSYVVFISGFQDASKYCYYTNSTKGFDYDAREYRRTQFDIWPIEDSLQHKRTYYLLDFHAQGSFQLDSFKTARGQWYGTWLNDTRMYQKVDIQADKGKVKAAPGQKIVFNLTVNNPYNHTISFKNEGYPHELVMAACFLQGDQNTGGEQAGDDFNRITLKPGQTAPYRFVVAAPKTKGKYVLVFSIRTTPFPGGRNSRAIDFTVE</sequence>
<keyword evidence="7 8" id="KW-0472">Membrane</keyword>
<reference evidence="10 11" key="1">
    <citation type="submission" date="2018-04" db="EMBL/GenBank/DDBJ databases">
        <title>Genomic Encyclopedia of Archaeal and Bacterial Type Strains, Phase II (KMG-II): from individual species to whole genera.</title>
        <authorList>
            <person name="Goeker M."/>
        </authorList>
    </citation>
    <scope>NUCLEOTIDE SEQUENCE [LARGE SCALE GENOMIC DNA]</scope>
    <source>
        <strain evidence="10 11">DSM 26809</strain>
    </source>
</reference>
<evidence type="ECO:0000256" key="4">
    <source>
        <dbReference type="ARBA" id="ARBA00022679"/>
    </source>
</evidence>
<name>A0A2T5J855_9SPHI</name>
<evidence type="ECO:0000256" key="3">
    <source>
        <dbReference type="ARBA" id="ARBA00022676"/>
    </source>
</evidence>
<evidence type="ECO:0000256" key="5">
    <source>
        <dbReference type="ARBA" id="ARBA00022692"/>
    </source>
</evidence>
<evidence type="ECO:0000259" key="9">
    <source>
        <dbReference type="Pfam" id="PF13231"/>
    </source>
</evidence>
<dbReference type="InterPro" id="IPR050297">
    <property type="entry name" value="LipidA_mod_glycosyltrf_83"/>
</dbReference>
<accession>A0A2T5J855</accession>
<feature type="transmembrane region" description="Helical" evidence="8">
    <location>
        <begin position="76"/>
        <end position="94"/>
    </location>
</feature>
<evidence type="ECO:0000256" key="8">
    <source>
        <dbReference type="SAM" id="Phobius"/>
    </source>
</evidence>
<comment type="subcellular location">
    <subcellularLocation>
        <location evidence="1">Cell membrane</location>
        <topology evidence="1">Multi-pass membrane protein</topology>
    </subcellularLocation>
</comment>
<keyword evidence="2" id="KW-1003">Cell membrane</keyword>
<organism evidence="10 11">
    <name type="scientific">Mucilaginibacter yixingensis</name>
    <dbReference type="NCBI Taxonomy" id="1295612"/>
    <lineage>
        <taxon>Bacteria</taxon>
        <taxon>Pseudomonadati</taxon>
        <taxon>Bacteroidota</taxon>
        <taxon>Sphingobacteriia</taxon>
        <taxon>Sphingobacteriales</taxon>
        <taxon>Sphingobacteriaceae</taxon>
        <taxon>Mucilaginibacter</taxon>
    </lineage>
</organism>
<protein>
    <submittedName>
        <fullName evidence="10">4-amino-4-deoxy-L-arabinose transferase-like glycosyltransferase</fullName>
    </submittedName>
</protein>